<name>A0AAD5LT55_PYTIN</name>
<feature type="region of interest" description="Disordered" evidence="1">
    <location>
        <begin position="706"/>
        <end position="752"/>
    </location>
</feature>
<feature type="compositionally biased region" description="Basic and acidic residues" evidence="1">
    <location>
        <begin position="1236"/>
        <end position="1247"/>
    </location>
</feature>
<dbReference type="SMART" id="SM00248">
    <property type="entry name" value="ANK"/>
    <property type="match status" value="7"/>
</dbReference>
<organism evidence="3 4">
    <name type="scientific">Pythium insidiosum</name>
    <name type="common">Pythiosis disease agent</name>
    <dbReference type="NCBI Taxonomy" id="114742"/>
    <lineage>
        <taxon>Eukaryota</taxon>
        <taxon>Sar</taxon>
        <taxon>Stramenopiles</taxon>
        <taxon>Oomycota</taxon>
        <taxon>Peronosporomycetes</taxon>
        <taxon>Pythiales</taxon>
        <taxon>Pythiaceae</taxon>
        <taxon>Pythium</taxon>
    </lineage>
</organism>
<keyword evidence="4" id="KW-1185">Reference proteome</keyword>
<dbReference type="PANTHER" id="PTHR46586:SF3">
    <property type="entry name" value="ANKYRIN REPEAT-CONTAINING PROTEIN"/>
    <property type="match status" value="1"/>
</dbReference>
<evidence type="ECO:0000313" key="3">
    <source>
        <dbReference type="EMBL" id="KAJ0408971.1"/>
    </source>
</evidence>
<dbReference type="SUPFAM" id="SSF48403">
    <property type="entry name" value="Ankyrin repeat"/>
    <property type="match status" value="3"/>
</dbReference>
<dbReference type="Proteomes" id="UP001209570">
    <property type="component" value="Unassembled WGS sequence"/>
</dbReference>
<evidence type="ECO:0000313" key="4">
    <source>
        <dbReference type="Proteomes" id="UP001209570"/>
    </source>
</evidence>
<feature type="transmembrane region" description="Helical" evidence="2">
    <location>
        <begin position="1130"/>
        <end position="1146"/>
    </location>
</feature>
<dbReference type="EMBL" id="JAKCXM010000007">
    <property type="protein sequence ID" value="KAJ0408971.1"/>
    <property type="molecule type" value="Genomic_DNA"/>
</dbReference>
<evidence type="ECO:0000256" key="1">
    <source>
        <dbReference type="SAM" id="MobiDB-lite"/>
    </source>
</evidence>
<feature type="compositionally biased region" description="Acidic residues" evidence="1">
    <location>
        <begin position="726"/>
        <end position="749"/>
    </location>
</feature>
<feature type="compositionally biased region" description="Basic and acidic residues" evidence="1">
    <location>
        <begin position="709"/>
        <end position="725"/>
    </location>
</feature>
<dbReference type="Pfam" id="PF12796">
    <property type="entry name" value="Ank_2"/>
    <property type="match status" value="1"/>
</dbReference>
<protein>
    <submittedName>
        <fullName evidence="3">Uncharacterized protein</fullName>
    </submittedName>
</protein>
<comment type="caution">
    <text evidence="3">The sequence shown here is derived from an EMBL/GenBank/DDBJ whole genome shotgun (WGS) entry which is preliminary data.</text>
</comment>
<feature type="region of interest" description="Disordered" evidence="1">
    <location>
        <begin position="1"/>
        <end position="25"/>
    </location>
</feature>
<accession>A0AAD5LT55</accession>
<dbReference type="PANTHER" id="PTHR46586">
    <property type="entry name" value="ANKYRIN REPEAT-CONTAINING PROTEIN"/>
    <property type="match status" value="1"/>
</dbReference>
<feature type="region of interest" description="Disordered" evidence="1">
    <location>
        <begin position="1223"/>
        <end position="1266"/>
    </location>
</feature>
<keyword evidence="2" id="KW-1133">Transmembrane helix</keyword>
<dbReference type="InterPro" id="IPR052050">
    <property type="entry name" value="SecEffector_AnkRepeat"/>
</dbReference>
<feature type="transmembrane region" description="Helical" evidence="2">
    <location>
        <begin position="1158"/>
        <end position="1177"/>
    </location>
</feature>
<sequence>MARRPVKRARASTTTAQTAESRRLRRAPSAAELAAVAPLAAHVLRNAALFRGIVSFLPGLPRRLLALRPPQAALRAKDAATSATSADGDEDSGLAQTAALAERRLRASSTRGLSALPLVELAIHSDDQRALEMVFELRDQQPQRRRDPKLRVVRAMRVAAAVGRLAMLEWLVRQRPDERRLWLDDLLLLEFALRSRRLDVAQWAHAQYPADAAERPWLESRTVNALAAHNCLELLRWVLHTFPDETALTHDALDLAATNGHLEMVRYLHETRSEGGSVAAMDGAARHGHLHVVEFLHAHRDEGCTTAAMDQAAANGHLAVVRFLHEQRQEGCTTAAMNLAAKHGHLDVVRFLHEHRDEGCTTSAMDDAASAGHLAVVQFLHAHRDEGCTVAAMNQAAIHGHLAVVEFLHRHRQEGATERAMDGAAAQGHADIVRFLHENRDDGCTEVAMDEAASHGHLEVVRFLHEHRREGCTASAMDGAAGHGHLAILEFLHENRSEGCTTLAMDEAAKNGHLHVLQFLRQRRREGASARAIDGATRNNHVAVVEFLIQHGDSQAIAKALLSAAKTGNARLFAYLLTQARVQDGCDADIESIIDELTLMSIISEGHLGVIQLIHQLTPDAFDSNLIDEAVLSERLEVVKFLEKNTAAWFTQNALDSAAAIGNTEMLAYLLASPRCQNQCFYGLLQAAGMGHLDVLQLVLGSVDATPRGADDEHKPRNTAAHERDEQEQEQDDDDDDAGEEEEEEEIDRDEMPLLQAAVQNCQLEVVRWLLARNPTFRRQVEHPKNPSARSFDMTRYLHERVGVPLEPDVIERNLTMLRYKQRRGCGYLSGPVALEAIAATGQLDLIRPLCERYGTACSADVVRAAIQSASLTAVRYVVGRSSGSLTVGDALDLAAAHGDIDLVRFLHERRVGGASTVLWDTAARRNHLTLLRYLQRVHRGAEAFTADAMDAAAASGFLDVVRFLHASTEAGCTTKALDGAAANGHLAVVRFLHANRREGCTTAAMDDAAAAGHLAVVRFLHANRQEGATTRAMSEAILRSDLTMVRFLKENRSEGFKRVVLNYLMDEDPDAAFLMLQVADPSYVDKTKWRAAEDQVATESNCKLGIPARLPVVEIWQKQCQGWRIGSGSAQWLAIAAALALWICLQEEHDSERLSVGPSLFILPTLVLSCLPMLIWQHVLWDLSFDAGRSHSLWKWAIALLFSVSILRGSVAPIVWAATPHAEETADTSESASDDQERRGAEEKEQQLPSEQEQDEPETAGGDEKPKCDCHYHCCKCGKEVLSSALKRRYRRPQRASRRLRVLLRKREERAVDDSPPSAVKGDDRDSDDWDQVDAPQDGGDTGIRQRHRYAGPPRVPT</sequence>
<keyword evidence="2" id="KW-0812">Transmembrane</keyword>
<dbReference type="InterPro" id="IPR036770">
    <property type="entry name" value="Ankyrin_rpt-contain_sf"/>
</dbReference>
<reference evidence="3" key="1">
    <citation type="submission" date="2021-12" db="EMBL/GenBank/DDBJ databases">
        <title>Prjna785345.</title>
        <authorList>
            <person name="Rujirawat T."/>
            <person name="Krajaejun T."/>
        </authorList>
    </citation>
    <scope>NUCLEOTIDE SEQUENCE</scope>
    <source>
        <strain evidence="3">Pi057C3</strain>
    </source>
</reference>
<keyword evidence="2" id="KW-0472">Membrane</keyword>
<feature type="region of interest" description="Disordered" evidence="1">
    <location>
        <begin position="1308"/>
        <end position="1359"/>
    </location>
</feature>
<dbReference type="InterPro" id="IPR002110">
    <property type="entry name" value="Ankyrin_rpt"/>
</dbReference>
<gene>
    <name evidence="3" type="ORF">P43SY_002850</name>
</gene>
<evidence type="ECO:0000256" key="2">
    <source>
        <dbReference type="SAM" id="Phobius"/>
    </source>
</evidence>
<proteinExistence type="predicted"/>
<dbReference type="Pfam" id="PF13637">
    <property type="entry name" value="Ank_4"/>
    <property type="match status" value="1"/>
</dbReference>
<dbReference type="Gene3D" id="1.25.40.20">
    <property type="entry name" value="Ankyrin repeat-containing domain"/>
    <property type="match status" value="4"/>
</dbReference>
<feature type="compositionally biased region" description="Basic residues" evidence="1">
    <location>
        <begin position="1"/>
        <end position="10"/>
    </location>
</feature>
<feature type="transmembrane region" description="Helical" evidence="2">
    <location>
        <begin position="1197"/>
        <end position="1219"/>
    </location>
</feature>